<protein>
    <recommendedName>
        <fullName evidence="4">DUF2884 family protein</fullName>
    </recommendedName>
</protein>
<feature type="chain" id="PRO_5031322435" description="DUF2884 family protein" evidence="1">
    <location>
        <begin position="22"/>
        <end position="206"/>
    </location>
</feature>
<comment type="caution">
    <text evidence="2">The sequence shown here is derived from an EMBL/GenBank/DDBJ whole genome shotgun (WGS) entry which is preliminary data.</text>
</comment>
<evidence type="ECO:0000313" key="3">
    <source>
        <dbReference type="Proteomes" id="UP000487117"/>
    </source>
</evidence>
<dbReference type="Proteomes" id="UP000487117">
    <property type="component" value="Unassembled WGS sequence"/>
</dbReference>
<dbReference type="AlphaFoldDB" id="A0A7V8JLZ4"/>
<dbReference type="EMBL" id="WNDS01000002">
    <property type="protein sequence ID" value="KAF1015659.1"/>
    <property type="molecule type" value="Genomic_DNA"/>
</dbReference>
<evidence type="ECO:0000256" key="1">
    <source>
        <dbReference type="SAM" id="SignalP"/>
    </source>
</evidence>
<evidence type="ECO:0000313" key="2">
    <source>
        <dbReference type="EMBL" id="KAF1015659.1"/>
    </source>
</evidence>
<reference evidence="3" key="1">
    <citation type="journal article" date="2020" name="MBio">
        <title>Horizontal gene transfer to a defensive symbiont with a reduced genome amongst a multipartite beetle microbiome.</title>
        <authorList>
            <person name="Waterworth S.C."/>
            <person name="Florez L.V."/>
            <person name="Rees E.R."/>
            <person name="Hertweck C."/>
            <person name="Kaltenpoth M."/>
            <person name="Kwan J.C."/>
        </authorList>
    </citation>
    <scope>NUCLEOTIDE SEQUENCE [LARGE SCALE GENOMIC DNA]</scope>
</reference>
<sequence length="206" mass="21237">MTMLRLLLPTALLCLPLIACGGPTPTTSNSPGKAVADATSGVGRTVKEAMEKAHTEIINGNISVTATGQPGAAITPDGRLLINGKEVTTTEAQHRLLKDYRGHVESVALSGLEIGKAGATLGVNAAGDALKSIINGDTDGLEARVNAQAGDIERQAKRLCSRMPAMLASQQALAAALPAFKPYATMDQSDVDDCGKNNGKGYTVNL</sequence>
<proteinExistence type="predicted"/>
<name>A0A7V8JLZ4_STEMA</name>
<accession>A0A7V8JLZ4</accession>
<evidence type="ECO:0008006" key="4">
    <source>
        <dbReference type="Google" id="ProtNLM"/>
    </source>
</evidence>
<gene>
    <name evidence="2" type="ORF">GAK31_01134</name>
</gene>
<feature type="signal peptide" evidence="1">
    <location>
        <begin position="1"/>
        <end position="21"/>
    </location>
</feature>
<keyword evidence="1" id="KW-0732">Signal</keyword>
<organism evidence="2 3">
    <name type="scientific">Stenotrophomonas maltophilia</name>
    <name type="common">Pseudomonas maltophilia</name>
    <name type="synonym">Xanthomonas maltophilia</name>
    <dbReference type="NCBI Taxonomy" id="40324"/>
    <lineage>
        <taxon>Bacteria</taxon>
        <taxon>Pseudomonadati</taxon>
        <taxon>Pseudomonadota</taxon>
        <taxon>Gammaproteobacteria</taxon>
        <taxon>Lysobacterales</taxon>
        <taxon>Lysobacteraceae</taxon>
        <taxon>Stenotrophomonas</taxon>
        <taxon>Stenotrophomonas maltophilia group</taxon>
    </lineage>
</organism>